<comment type="caution">
    <text evidence="1">The sequence shown here is derived from an EMBL/GenBank/DDBJ whole genome shotgun (WGS) entry which is preliminary data.</text>
</comment>
<name>A0A1E5H5Y0_9ENTE</name>
<gene>
    <name evidence="1" type="ORF">BCR25_00720</name>
</gene>
<keyword evidence="2" id="KW-1185">Reference proteome</keyword>
<dbReference type="Proteomes" id="UP000095094">
    <property type="component" value="Unassembled WGS sequence"/>
</dbReference>
<accession>A0A1E5H5Y0</accession>
<reference evidence="2" key="1">
    <citation type="submission" date="2016-09" db="EMBL/GenBank/DDBJ databases">
        <authorList>
            <person name="Gulvik C.A."/>
        </authorList>
    </citation>
    <scope>NUCLEOTIDE SEQUENCE [LARGE SCALE GENOMIC DNA]</scope>
    <source>
        <strain evidence="2">LMG 8895</strain>
    </source>
</reference>
<dbReference type="EMBL" id="MIJY01000001">
    <property type="protein sequence ID" value="OEG20378.1"/>
    <property type="molecule type" value="Genomic_DNA"/>
</dbReference>
<evidence type="ECO:0000313" key="2">
    <source>
        <dbReference type="Proteomes" id="UP000095094"/>
    </source>
</evidence>
<evidence type="ECO:0000313" key="1">
    <source>
        <dbReference type="EMBL" id="OEG20378.1"/>
    </source>
</evidence>
<evidence type="ECO:0008006" key="3">
    <source>
        <dbReference type="Google" id="ProtNLM"/>
    </source>
</evidence>
<sequence length="356" mass="41561">MSKFRLGEEQVLERKEQAAYDNLLREQLATLKANGWDDFACSAYNDYLKSSLKEENEAFLIQTEKQLFLVGSPLYEKLFIESRLSDKEKICLVIQQLGGFLNESNDLEMAPSKYCFDPDMAPGASFLNIFSKTVQNAYPDGLKIVDSDKRKSKAVIKKSYPTETMLHQFRHQLDKHNVAYVKRYRVRHQMKTDEAAIKAILKRNWFYADPHYHNRALLGDEITAKEVRTTERSLTNRGLIKKIRKRGFYRKILSGDYHSEFIVDEAGELISQWQTEAKEIADLQIPVANGESFNYGERPRYDQTRSHNLLDGLPPHNFDSVQRLSIKKNWISPKDNWFYQLVRRLAESGCRFKKRI</sequence>
<dbReference type="AlphaFoldDB" id="A0A1E5H5Y0"/>
<dbReference type="RefSeq" id="WP_069661688.1">
    <property type="nucleotide sequence ID" value="NZ_JBHUJJ010000001.1"/>
</dbReference>
<dbReference type="InterPro" id="IPR021462">
    <property type="entry name" value="DUF3114"/>
</dbReference>
<dbReference type="OrthoDB" id="2185727at2"/>
<protein>
    <recommendedName>
        <fullName evidence="3">DUF3114 domain-containing protein</fullName>
    </recommendedName>
</protein>
<organism evidence="1 2">
    <name type="scientific">Enterococcus termitis</name>
    <dbReference type="NCBI Taxonomy" id="332950"/>
    <lineage>
        <taxon>Bacteria</taxon>
        <taxon>Bacillati</taxon>
        <taxon>Bacillota</taxon>
        <taxon>Bacilli</taxon>
        <taxon>Lactobacillales</taxon>
        <taxon>Enterococcaceae</taxon>
        <taxon>Enterococcus</taxon>
    </lineage>
</organism>
<proteinExistence type="predicted"/>
<dbReference type="Pfam" id="PF11311">
    <property type="entry name" value="DUF3114"/>
    <property type="match status" value="1"/>
</dbReference>